<reference evidence="1 2" key="1">
    <citation type="submission" date="2020-08" db="EMBL/GenBank/DDBJ databases">
        <title>Genomic Encyclopedia of Type Strains, Phase IV (KMG-IV): sequencing the most valuable type-strain genomes for metagenomic binning, comparative biology and taxonomic classification.</title>
        <authorList>
            <person name="Goeker M."/>
        </authorList>
    </citation>
    <scope>NUCLEOTIDE SEQUENCE [LARGE SCALE GENOMIC DNA]</scope>
    <source>
        <strain evidence="1 2">DSM 5391</strain>
    </source>
</reference>
<sequence length="261" mass="30327">MRERIEKQVLHPYLRQYIVSPVIDEDKILILVSILDKIELSPREKDTFIIAIMLMQVALDTHDLVSVKLTDESSMKVRQLTVLAGDYYSGLYYKYLAGIGDIRMIRQLSESVKNINEHKVFVYHKDPNSIEGLMNSMKVIEFSLFGALLEYGGATYWKELISNLLLVKRLHSEMKQFKEKGRSFVFDALEKIIFAKKTQEKSTEQKNHLLSVCERYIEYAESIIEKEIHKFPQINTCLKQRMQKVLSVQHSGAKTLAEEGY</sequence>
<protein>
    <submittedName>
        <fullName evidence="1">Heptaprenyl diphosphate synthase</fullName>
        <ecNumber evidence="1">2.5.1.30</ecNumber>
    </submittedName>
</protein>
<organism evidence="1 2">
    <name type="scientific">Bacillus benzoevorans</name>
    <dbReference type="NCBI Taxonomy" id="1456"/>
    <lineage>
        <taxon>Bacteria</taxon>
        <taxon>Bacillati</taxon>
        <taxon>Bacillota</taxon>
        <taxon>Bacilli</taxon>
        <taxon>Bacillales</taxon>
        <taxon>Bacillaceae</taxon>
        <taxon>Bacillus</taxon>
    </lineage>
</organism>
<name>A0A7X0LUM4_9BACI</name>
<dbReference type="InterPro" id="IPR009920">
    <property type="entry name" value="HEPPP_synth_su1"/>
</dbReference>
<dbReference type="GO" id="GO:0000010">
    <property type="term" value="F:heptaprenyl diphosphate synthase activity"/>
    <property type="evidence" value="ECO:0007669"/>
    <property type="project" value="UniProtKB-EC"/>
</dbReference>
<dbReference type="Proteomes" id="UP000531594">
    <property type="component" value="Unassembled WGS sequence"/>
</dbReference>
<dbReference type="AlphaFoldDB" id="A0A7X0LUM4"/>
<dbReference type="Pfam" id="PF07307">
    <property type="entry name" value="HEPPP_synt_1"/>
    <property type="match status" value="1"/>
</dbReference>
<accession>A0A7X0LUM4</accession>
<keyword evidence="2" id="KW-1185">Reference proteome</keyword>
<keyword evidence="1" id="KW-0808">Transferase</keyword>
<comment type="caution">
    <text evidence="1">The sequence shown here is derived from an EMBL/GenBank/DDBJ whole genome shotgun (WGS) entry which is preliminary data.</text>
</comment>
<gene>
    <name evidence="1" type="ORF">HNR53_001312</name>
</gene>
<dbReference type="GO" id="GO:0009234">
    <property type="term" value="P:menaquinone biosynthetic process"/>
    <property type="evidence" value="ECO:0007669"/>
    <property type="project" value="InterPro"/>
</dbReference>
<dbReference type="Gene3D" id="1.20.120.1450">
    <property type="match status" value="1"/>
</dbReference>
<evidence type="ECO:0000313" key="1">
    <source>
        <dbReference type="EMBL" id="MBB6444703.1"/>
    </source>
</evidence>
<dbReference type="EMBL" id="JACHGK010000003">
    <property type="protein sequence ID" value="MBB6444703.1"/>
    <property type="molecule type" value="Genomic_DNA"/>
</dbReference>
<proteinExistence type="predicted"/>
<evidence type="ECO:0000313" key="2">
    <source>
        <dbReference type="Proteomes" id="UP000531594"/>
    </source>
</evidence>
<dbReference type="EC" id="2.5.1.30" evidence="1"/>